<sequence length="514" mass="56338">MSTKKTFKNAVPVLAYADASAIDEPWLLGSLSFRHSATQNEISLLFATYLSVPGSDEEQNFVLVYDADNLVSGTTTLAPSADACDPAWLEKIVRDGVPRIRILSLTLRYACSVWCGRGEARGPVIPRPTPCRQLVEIAKASKVHMILDLSWLQKNYLTCLRRLTDDAKGLAGFPLLETLGRRFERADWTHFQPLDSDEPPAYPEASNKRSRRAISLTLSSPPSKRAMLDTAALPFAAGTPTEVATSPSCHASNESSQAIDEATTIDVLSNKSFLAEPSFEASPQPQFSSEQYVAISHVISQQLPHAFEAFVTRLFAHPDISPSIPTTSTTSTTSNASERNSGSPPPVRSPLDPLGKALVSHMLPHMKSYLQAVVDRTHDAGWLRREWADEEFYTNLHEVKDEAAMNIKIVKEEGVQELECARDKCVRDAEADLVNTASDFEDQLMGIYWDIVAKADVKMEEILNSLAVKVHVLQVFANSSPPQQGPGRNVSAVIPAYSGKISPQSTEGAVTYPE</sequence>
<gene>
    <name evidence="2" type="ORF">BS50DRAFT_681413</name>
</gene>
<accession>A0A2T2N759</accession>
<proteinExistence type="predicted"/>
<protein>
    <submittedName>
        <fullName evidence="2">Uncharacterized protein</fullName>
    </submittedName>
</protein>
<evidence type="ECO:0000256" key="1">
    <source>
        <dbReference type="SAM" id="MobiDB-lite"/>
    </source>
</evidence>
<dbReference type="OrthoDB" id="3737134at2759"/>
<name>A0A2T2N759_CORCC</name>
<reference evidence="2 3" key="1">
    <citation type="journal article" date="2018" name="Front. Microbiol.">
        <title>Genome-Wide Analysis of Corynespora cassiicola Leaf Fall Disease Putative Effectors.</title>
        <authorList>
            <person name="Lopez D."/>
            <person name="Ribeiro S."/>
            <person name="Label P."/>
            <person name="Fumanal B."/>
            <person name="Venisse J.S."/>
            <person name="Kohler A."/>
            <person name="de Oliveira R.R."/>
            <person name="Labutti K."/>
            <person name="Lipzen A."/>
            <person name="Lail K."/>
            <person name="Bauer D."/>
            <person name="Ohm R.A."/>
            <person name="Barry K.W."/>
            <person name="Spatafora J."/>
            <person name="Grigoriev I.V."/>
            <person name="Martin F.M."/>
            <person name="Pujade-Renaud V."/>
        </authorList>
    </citation>
    <scope>NUCLEOTIDE SEQUENCE [LARGE SCALE GENOMIC DNA]</scope>
    <source>
        <strain evidence="2 3">Philippines</strain>
    </source>
</reference>
<keyword evidence="3" id="KW-1185">Reference proteome</keyword>
<feature type="compositionally biased region" description="Low complexity" evidence="1">
    <location>
        <begin position="321"/>
        <end position="334"/>
    </location>
</feature>
<dbReference type="Proteomes" id="UP000240883">
    <property type="component" value="Unassembled WGS sequence"/>
</dbReference>
<evidence type="ECO:0000313" key="3">
    <source>
        <dbReference type="Proteomes" id="UP000240883"/>
    </source>
</evidence>
<dbReference type="EMBL" id="KZ678147">
    <property type="protein sequence ID" value="PSN60868.1"/>
    <property type="molecule type" value="Genomic_DNA"/>
</dbReference>
<evidence type="ECO:0000313" key="2">
    <source>
        <dbReference type="EMBL" id="PSN60868.1"/>
    </source>
</evidence>
<dbReference type="AlphaFoldDB" id="A0A2T2N759"/>
<organism evidence="2 3">
    <name type="scientific">Corynespora cassiicola Philippines</name>
    <dbReference type="NCBI Taxonomy" id="1448308"/>
    <lineage>
        <taxon>Eukaryota</taxon>
        <taxon>Fungi</taxon>
        <taxon>Dikarya</taxon>
        <taxon>Ascomycota</taxon>
        <taxon>Pezizomycotina</taxon>
        <taxon>Dothideomycetes</taxon>
        <taxon>Pleosporomycetidae</taxon>
        <taxon>Pleosporales</taxon>
        <taxon>Corynesporascaceae</taxon>
        <taxon>Corynespora</taxon>
    </lineage>
</organism>
<feature type="region of interest" description="Disordered" evidence="1">
    <location>
        <begin position="321"/>
        <end position="354"/>
    </location>
</feature>